<gene>
    <name evidence="2" type="ORF">MM171A02250_0004</name>
</gene>
<dbReference type="PANTHER" id="PTHR33375:SF1">
    <property type="entry name" value="CHROMOSOME-PARTITIONING PROTEIN PARB-RELATED"/>
    <property type="match status" value="1"/>
</dbReference>
<dbReference type="SMART" id="SM00470">
    <property type="entry name" value="ParB"/>
    <property type="match status" value="1"/>
</dbReference>
<dbReference type="AlphaFoldDB" id="A0A6M3X635"/>
<dbReference type="InterPro" id="IPR050336">
    <property type="entry name" value="Chromosome_partition/occlusion"/>
</dbReference>
<dbReference type="Gene3D" id="3.90.1530.10">
    <property type="entry name" value="Conserved hypothetical protein from pyrococcus furiosus pfu- 392566-001, ParB domain"/>
    <property type="match status" value="1"/>
</dbReference>
<dbReference type="GO" id="GO:0005694">
    <property type="term" value="C:chromosome"/>
    <property type="evidence" value="ECO:0007669"/>
    <property type="project" value="TreeGrafter"/>
</dbReference>
<proteinExistence type="predicted"/>
<organism evidence="2">
    <name type="scientific">viral metagenome</name>
    <dbReference type="NCBI Taxonomy" id="1070528"/>
    <lineage>
        <taxon>unclassified sequences</taxon>
        <taxon>metagenomes</taxon>
        <taxon>organismal metagenomes</taxon>
    </lineage>
</organism>
<protein>
    <recommendedName>
        <fullName evidence="1">ParB-like N-terminal domain-containing protein</fullName>
    </recommendedName>
</protein>
<dbReference type="GO" id="GO:0007059">
    <property type="term" value="P:chromosome segregation"/>
    <property type="evidence" value="ECO:0007669"/>
    <property type="project" value="TreeGrafter"/>
</dbReference>
<sequence length="167" mass="19052">MEDTKLQLKYIPIDDLDPYEGNPRFLSVENLSRIEKSIEGFGFVEPVIAWEKPDKRLMIVAGHKRIDAARKNGLTEIPVVIYPFENATMAIGYNLASNKLGELSEWQFPLLGEALIELDTGNFDMDLTGFDEMERERIATWTPEQDNSEKGGRERKEITCPECGHVF</sequence>
<name>A0A6M3X635_9ZZZZ</name>
<feature type="domain" description="ParB-like N-terminal" evidence="1">
    <location>
        <begin position="9"/>
        <end position="99"/>
    </location>
</feature>
<accession>A0A6M3X635</accession>
<dbReference type="InterPro" id="IPR036086">
    <property type="entry name" value="ParB/Sulfiredoxin_sf"/>
</dbReference>
<reference evidence="2" key="1">
    <citation type="submission" date="2020-03" db="EMBL/GenBank/DDBJ databases">
        <title>The deep terrestrial virosphere.</title>
        <authorList>
            <person name="Holmfeldt K."/>
            <person name="Nilsson E."/>
            <person name="Simone D."/>
            <person name="Lopez-Fernandez M."/>
            <person name="Wu X."/>
            <person name="de Brujin I."/>
            <person name="Lundin D."/>
            <person name="Andersson A."/>
            <person name="Bertilsson S."/>
            <person name="Dopson M."/>
        </authorList>
    </citation>
    <scope>NUCLEOTIDE SEQUENCE</scope>
    <source>
        <strain evidence="2">MM171A02250</strain>
    </source>
</reference>
<dbReference type="EMBL" id="MT143931">
    <property type="protein sequence ID" value="QJH92917.1"/>
    <property type="molecule type" value="Genomic_DNA"/>
</dbReference>
<dbReference type="InterPro" id="IPR003115">
    <property type="entry name" value="ParB_N"/>
</dbReference>
<evidence type="ECO:0000313" key="2">
    <source>
        <dbReference type="EMBL" id="QJH92917.1"/>
    </source>
</evidence>
<dbReference type="SUPFAM" id="SSF110849">
    <property type="entry name" value="ParB/Sulfiredoxin"/>
    <property type="match status" value="1"/>
</dbReference>
<dbReference type="Pfam" id="PF02195">
    <property type="entry name" value="ParB_N"/>
    <property type="match status" value="1"/>
</dbReference>
<evidence type="ECO:0000259" key="1">
    <source>
        <dbReference type="SMART" id="SM00470"/>
    </source>
</evidence>
<dbReference type="PANTHER" id="PTHR33375">
    <property type="entry name" value="CHROMOSOME-PARTITIONING PROTEIN PARB-RELATED"/>
    <property type="match status" value="1"/>
</dbReference>